<keyword evidence="5 9" id="KW-0812">Transmembrane</keyword>
<keyword evidence="7 9" id="KW-0472">Membrane</keyword>
<protein>
    <recommendedName>
        <fullName evidence="10">CN hydrolase domain-containing protein</fullName>
    </recommendedName>
</protein>
<keyword evidence="12" id="KW-1185">Reference proteome</keyword>
<dbReference type="SUPFAM" id="SSF56317">
    <property type="entry name" value="Carbon-nitrogen hydrolase"/>
    <property type="match status" value="1"/>
</dbReference>
<evidence type="ECO:0000256" key="9">
    <source>
        <dbReference type="SAM" id="Phobius"/>
    </source>
</evidence>
<organism evidence="11 12">
    <name type="scientific">Dyella lipolytica</name>
    <dbReference type="NCBI Taxonomy" id="1867835"/>
    <lineage>
        <taxon>Bacteria</taxon>
        <taxon>Pseudomonadati</taxon>
        <taxon>Pseudomonadota</taxon>
        <taxon>Gammaproteobacteria</taxon>
        <taxon>Lysobacterales</taxon>
        <taxon>Rhodanobacteraceae</taxon>
        <taxon>Dyella</taxon>
    </lineage>
</organism>
<gene>
    <name evidence="11" type="ORF">ISP13_13625</name>
</gene>
<keyword evidence="6 9" id="KW-1133">Transmembrane helix</keyword>
<evidence type="ECO:0000256" key="8">
    <source>
        <dbReference type="ARBA" id="ARBA00023315"/>
    </source>
</evidence>
<dbReference type="InterPro" id="IPR036526">
    <property type="entry name" value="C-N_Hydrolase_sf"/>
</dbReference>
<comment type="caution">
    <text evidence="11">The sequence shown here is derived from an EMBL/GenBank/DDBJ whole genome shotgun (WGS) entry which is preliminary data.</text>
</comment>
<dbReference type="PANTHER" id="PTHR38686:SF1">
    <property type="entry name" value="APOLIPOPROTEIN N-ACYLTRANSFERASE"/>
    <property type="match status" value="1"/>
</dbReference>
<dbReference type="Pfam" id="PF00795">
    <property type="entry name" value="CN_hydrolase"/>
    <property type="match status" value="1"/>
</dbReference>
<feature type="transmembrane region" description="Helical" evidence="9">
    <location>
        <begin position="451"/>
        <end position="469"/>
    </location>
</feature>
<keyword evidence="3" id="KW-1003">Cell membrane</keyword>
<feature type="transmembrane region" description="Helical" evidence="9">
    <location>
        <begin position="85"/>
        <end position="104"/>
    </location>
</feature>
<dbReference type="PROSITE" id="PS50263">
    <property type="entry name" value="CN_HYDROLASE"/>
    <property type="match status" value="1"/>
</dbReference>
<sequence>MASKPDGFAPLTWLAATALSALIWWFGSGLQPVCWMTWLAPLPVLWLAPRVRAPWAALAAFAAYAVGGLNQWAYLHSYLGLPIPFIAYAIGTPGLMLALCVLLYRRLLLCGRALAAALAMPTAWVAVEYINNLLSPHGTFANIGYTQMDALAIIQIAAVAGLWGIGFLVLLLPAAIAVQVAPQATKRARIRTGAIAALLMIATVAYGGWRLQTPATATMRIGLVSLEKPIRPALTEADGQVLEARYVAAVNRLASSGAQIVLIPETSFATTDASIPAFAELAKQRNLTVALGIDFKGDPHAERNTLTVFQPSAMSPATYYKHHLIPGFESQYTPGDSYTLLGGAPRIGLAICKDMDFHDIGHAYSARDTQLLLVPAWDFNIDGWLHSRMAIMRGVESGFAIARAARSGRLTLSDDRGRVVAEASSEKHDAELVGDLPLRETHTLYARWGDWFAWLDLIALAACLALAFLPRRAST</sequence>
<feature type="transmembrane region" description="Helical" evidence="9">
    <location>
        <begin position="190"/>
        <end position="209"/>
    </location>
</feature>
<evidence type="ECO:0000256" key="4">
    <source>
        <dbReference type="ARBA" id="ARBA00022679"/>
    </source>
</evidence>
<evidence type="ECO:0000256" key="2">
    <source>
        <dbReference type="ARBA" id="ARBA00010065"/>
    </source>
</evidence>
<keyword evidence="4" id="KW-0808">Transferase</keyword>
<dbReference type="Gene3D" id="3.60.110.10">
    <property type="entry name" value="Carbon-nitrogen hydrolase"/>
    <property type="match status" value="1"/>
</dbReference>
<dbReference type="InterPro" id="IPR045378">
    <property type="entry name" value="LNT_N"/>
</dbReference>
<feature type="domain" description="CN hydrolase" evidence="10">
    <location>
        <begin position="219"/>
        <end position="438"/>
    </location>
</feature>
<accession>A0ABW8IYI8</accession>
<proteinExistence type="inferred from homology"/>
<feature type="transmembrane region" description="Helical" evidence="9">
    <location>
        <begin position="111"/>
        <end position="130"/>
    </location>
</feature>
<evidence type="ECO:0000256" key="7">
    <source>
        <dbReference type="ARBA" id="ARBA00023136"/>
    </source>
</evidence>
<evidence type="ECO:0000256" key="3">
    <source>
        <dbReference type="ARBA" id="ARBA00022475"/>
    </source>
</evidence>
<evidence type="ECO:0000313" key="11">
    <source>
        <dbReference type="EMBL" id="MFK2874578.1"/>
    </source>
</evidence>
<evidence type="ECO:0000313" key="12">
    <source>
        <dbReference type="Proteomes" id="UP001620405"/>
    </source>
</evidence>
<evidence type="ECO:0000256" key="5">
    <source>
        <dbReference type="ARBA" id="ARBA00022692"/>
    </source>
</evidence>
<dbReference type="RefSeq" id="WP_284402065.1">
    <property type="nucleotide sequence ID" value="NZ_BSNQ01000009.1"/>
</dbReference>
<reference evidence="11 12" key="1">
    <citation type="submission" date="2020-10" db="EMBL/GenBank/DDBJ databases">
        <title>Phylogeny of dyella-like bacteria.</title>
        <authorList>
            <person name="Fu J."/>
        </authorList>
    </citation>
    <scope>NUCLEOTIDE SEQUENCE [LARGE SCALE GENOMIC DNA]</scope>
    <source>
        <strain evidence="11 12">DHOB07</strain>
    </source>
</reference>
<name>A0ABW8IYI8_9GAMM</name>
<dbReference type="Pfam" id="PF20154">
    <property type="entry name" value="LNT_N"/>
    <property type="match status" value="1"/>
</dbReference>
<evidence type="ECO:0000259" key="10">
    <source>
        <dbReference type="PROSITE" id="PS50263"/>
    </source>
</evidence>
<feature type="transmembrane region" description="Helical" evidence="9">
    <location>
        <begin position="150"/>
        <end position="178"/>
    </location>
</feature>
<comment type="similarity">
    <text evidence="2">Belongs to the CN hydrolase family. Apolipoprotein N-acyltransferase subfamily.</text>
</comment>
<dbReference type="InterPro" id="IPR004563">
    <property type="entry name" value="Apolipo_AcylTrfase"/>
</dbReference>
<evidence type="ECO:0000256" key="6">
    <source>
        <dbReference type="ARBA" id="ARBA00022989"/>
    </source>
</evidence>
<comment type="subcellular location">
    <subcellularLocation>
        <location evidence="1">Cell membrane</location>
        <topology evidence="1">Multi-pass membrane protein</topology>
    </subcellularLocation>
</comment>
<evidence type="ECO:0000256" key="1">
    <source>
        <dbReference type="ARBA" id="ARBA00004651"/>
    </source>
</evidence>
<dbReference type="Proteomes" id="UP001620405">
    <property type="component" value="Unassembled WGS sequence"/>
</dbReference>
<dbReference type="EMBL" id="JADIKG010000012">
    <property type="protein sequence ID" value="MFK2874578.1"/>
    <property type="molecule type" value="Genomic_DNA"/>
</dbReference>
<dbReference type="PANTHER" id="PTHR38686">
    <property type="entry name" value="APOLIPOPROTEIN N-ACYLTRANSFERASE"/>
    <property type="match status" value="1"/>
</dbReference>
<dbReference type="InterPro" id="IPR003010">
    <property type="entry name" value="C-N_Hydrolase"/>
</dbReference>
<keyword evidence="8" id="KW-0012">Acyltransferase</keyword>